<evidence type="ECO:0000313" key="5">
    <source>
        <dbReference type="EMBL" id="KAH3869254.1"/>
    </source>
</evidence>
<dbReference type="InterPro" id="IPR051560">
    <property type="entry name" value="MAM_domain-containing"/>
</dbReference>
<dbReference type="CDD" id="cd06263">
    <property type="entry name" value="MAM"/>
    <property type="match status" value="1"/>
</dbReference>
<dbReference type="FunFam" id="2.20.100.10:FF:000001">
    <property type="entry name" value="semaphorin-5A isoform X1"/>
    <property type="match status" value="1"/>
</dbReference>
<evidence type="ECO:0000256" key="3">
    <source>
        <dbReference type="SAM" id="SignalP"/>
    </source>
</evidence>
<reference evidence="5" key="2">
    <citation type="submission" date="2020-11" db="EMBL/GenBank/DDBJ databases">
        <authorList>
            <person name="McCartney M.A."/>
            <person name="Auch B."/>
            <person name="Kono T."/>
            <person name="Mallez S."/>
            <person name="Becker A."/>
            <person name="Gohl D.M."/>
            <person name="Silverstein K.A.T."/>
            <person name="Koren S."/>
            <person name="Bechman K.B."/>
            <person name="Herman A."/>
            <person name="Abrahante J.E."/>
            <person name="Garbe J."/>
        </authorList>
    </citation>
    <scope>NUCLEOTIDE SEQUENCE</scope>
    <source>
        <strain evidence="5">Duluth1</strain>
        <tissue evidence="5">Whole animal</tissue>
    </source>
</reference>
<name>A0A9D4M3X1_DREPO</name>
<dbReference type="SMART" id="SM00209">
    <property type="entry name" value="TSP1"/>
    <property type="match status" value="1"/>
</dbReference>
<keyword evidence="1" id="KW-1015">Disulfide bond</keyword>
<dbReference type="Gene3D" id="2.20.100.10">
    <property type="entry name" value="Thrombospondin type-1 (TSP1) repeat"/>
    <property type="match status" value="1"/>
</dbReference>
<dbReference type="InterPro" id="IPR000998">
    <property type="entry name" value="MAM_dom"/>
</dbReference>
<accession>A0A9D4M3X1</accession>
<dbReference type="EMBL" id="JAIWYP010000002">
    <property type="protein sequence ID" value="KAH3869254.1"/>
    <property type="molecule type" value="Genomic_DNA"/>
</dbReference>
<feature type="signal peptide" evidence="3">
    <location>
        <begin position="1"/>
        <end position="18"/>
    </location>
</feature>
<feature type="chain" id="PRO_5038788880" description="MAM domain-containing protein" evidence="3">
    <location>
        <begin position="19"/>
        <end position="557"/>
    </location>
</feature>
<dbReference type="Pfam" id="PF00090">
    <property type="entry name" value="TSP_1"/>
    <property type="match status" value="1"/>
</dbReference>
<dbReference type="AlphaFoldDB" id="A0A9D4M3X1"/>
<dbReference type="SMART" id="SM00137">
    <property type="entry name" value="MAM"/>
    <property type="match status" value="1"/>
</dbReference>
<reference evidence="5" key="1">
    <citation type="journal article" date="2019" name="bioRxiv">
        <title>The Genome of the Zebra Mussel, Dreissena polymorpha: A Resource for Invasive Species Research.</title>
        <authorList>
            <person name="McCartney M.A."/>
            <person name="Auch B."/>
            <person name="Kono T."/>
            <person name="Mallez S."/>
            <person name="Zhang Y."/>
            <person name="Obille A."/>
            <person name="Becker A."/>
            <person name="Abrahante J.E."/>
            <person name="Garbe J."/>
            <person name="Badalamenti J.P."/>
            <person name="Herman A."/>
            <person name="Mangelson H."/>
            <person name="Liachko I."/>
            <person name="Sullivan S."/>
            <person name="Sone E.D."/>
            <person name="Koren S."/>
            <person name="Silverstein K.A.T."/>
            <person name="Beckman K.B."/>
            <person name="Gohl D.M."/>
        </authorList>
    </citation>
    <scope>NUCLEOTIDE SEQUENCE</scope>
    <source>
        <strain evidence="5">Duluth1</strain>
        <tissue evidence="5">Whole animal</tissue>
    </source>
</reference>
<dbReference type="Pfam" id="PF00629">
    <property type="entry name" value="MAM"/>
    <property type="match status" value="1"/>
</dbReference>
<keyword evidence="3" id="KW-0732">Signal</keyword>
<dbReference type="SUPFAM" id="SSF82895">
    <property type="entry name" value="TSP-1 type 1 repeat"/>
    <property type="match status" value="1"/>
</dbReference>
<keyword evidence="6" id="KW-1185">Reference proteome</keyword>
<comment type="caution">
    <text evidence="5">The sequence shown here is derived from an EMBL/GenBank/DDBJ whole genome shotgun (WGS) entry which is preliminary data.</text>
</comment>
<dbReference type="InterPro" id="IPR013320">
    <property type="entry name" value="ConA-like_dom_sf"/>
</dbReference>
<dbReference type="CDD" id="cd00117">
    <property type="entry name" value="TFP"/>
    <property type="match status" value="2"/>
</dbReference>
<sequence>MKQKVFVITFAIILDVTSVETGIKVLQKKFLLDGKNNTCDFNANTLCSWSNVYNLKAGEVSDDFDWTLYAGNTPTDDTGPSVDHTTGTDKGTYAFIESSAPRVLGEKAWMESPEIPALGQSVVCLRFWYHKYGEQMGNLSVYQHQHGPRPGNLVWSDVTEHGDRWLSAQIPLLAYVNFRIILEGVVGNGFLGDIAVDDVSVGNGYCLVTPPEASRSNVTPPPVTSVPSPVDGVWSTWSAWSACTVTCGGGAVTRHRACNYPSGAPHGQNCTGNVAEGRSCNTDICPVGAASGPMCMDCSRLPSPSDCNHVIKCAEHEVCHVTQIFSGGGHLFYDMGCQATSRCPRSIRAHNSTVTRRTNGDNETCIECCQGDYCNRQGCGSQPIPDVTIRGPICFKCDVQETIDSCETVVDCGSDNECFLSTVVTPLTNTVKYTSKCMAKGACDTLRSSGLFGRRSNACVGCCKEDFCNTDCSRAQSVVTKFTSATKASSTSTRHPTAHPTTTHLHVPSTTRATTTTIAPTTTRRLSQEEVCRKAGYSYINVTHSEKTVSLLCARAK</sequence>
<dbReference type="InterPro" id="IPR036383">
    <property type="entry name" value="TSP1_rpt_sf"/>
</dbReference>
<evidence type="ECO:0000256" key="2">
    <source>
        <dbReference type="SAM" id="MobiDB-lite"/>
    </source>
</evidence>
<dbReference type="SUPFAM" id="SSF49899">
    <property type="entry name" value="Concanavalin A-like lectins/glucanases"/>
    <property type="match status" value="1"/>
</dbReference>
<dbReference type="GO" id="GO:0016020">
    <property type="term" value="C:membrane"/>
    <property type="evidence" value="ECO:0007669"/>
    <property type="project" value="InterPro"/>
</dbReference>
<feature type="domain" description="MAM" evidence="4">
    <location>
        <begin position="37"/>
        <end position="208"/>
    </location>
</feature>
<organism evidence="5 6">
    <name type="scientific">Dreissena polymorpha</name>
    <name type="common">Zebra mussel</name>
    <name type="synonym">Mytilus polymorpha</name>
    <dbReference type="NCBI Taxonomy" id="45954"/>
    <lineage>
        <taxon>Eukaryota</taxon>
        <taxon>Metazoa</taxon>
        <taxon>Spiralia</taxon>
        <taxon>Lophotrochozoa</taxon>
        <taxon>Mollusca</taxon>
        <taxon>Bivalvia</taxon>
        <taxon>Autobranchia</taxon>
        <taxon>Heteroconchia</taxon>
        <taxon>Euheterodonta</taxon>
        <taxon>Imparidentia</taxon>
        <taxon>Neoheterodontei</taxon>
        <taxon>Myida</taxon>
        <taxon>Dreissenoidea</taxon>
        <taxon>Dreissenidae</taxon>
        <taxon>Dreissena</taxon>
    </lineage>
</organism>
<dbReference type="Gene3D" id="2.60.120.200">
    <property type="match status" value="1"/>
</dbReference>
<dbReference type="PROSITE" id="PS50092">
    <property type="entry name" value="TSP1"/>
    <property type="match status" value="1"/>
</dbReference>
<protein>
    <recommendedName>
        <fullName evidence="4">MAM domain-containing protein</fullName>
    </recommendedName>
</protein>
<dbReference type="SUPFAM" id="SSF57302">
    <property type="entry name" value="Snake toxin-like"/>
    <property type="match status" value="2"/>
</dbReference>
<dbReference type="PANTHER" id="PTHR23282">
    <property type="entry name" value="APICAL ENDOSOMAL GLYCOPROTEIN PRECURSOR"/>
    <property type="match status" value="1"/>
</dbReference>
<dbReference type="PANTHER" id="PTHR23282:SF101">
    <property type="entry name" value="MAM DOMAIN-CONTAINING PROTEIN"/>
    <property type="match status" value="1"/>
</dbReference>
<dbReference type="Proteomes" id="UP000828390">
    <property type="component" value="Unassembled WGS sequence"/>
</dbReference>
<evidence type="ECO:0000259" key="4">
    <source>
        <dbReference type="PROSITE" id="PS50060"/>
    </source>
</evidence>
<dbReference type="InterPro" id="IPR000884">
    <property type="entry name" value="TSP1_rpt"/>
</dbReference>
<feature type="region of interest" description="Disordered" evidence="2">
    <location>
        <begin position="489"/>
        <end position="514"/>
    </location>
</feature>
<dbReference type="InterPro" id="IPR045860">
    <property type="entry name" value="Snake_toxin-like_sf"/>
</dbReference>
<gene>
    <name evidence="5" type="ORF">DPMN_032418</name>
</gene>
<evidence type="ECO:0000313" key="6">
    <source>
        <dbReference type="Proteomes" id="UP000828390"/>
    </source>
</evidence>
<proteinExistence type="predicted"/>
<evidence type="ECO:0000256" key="1">
    <source>
        <dbReference type="ARBA" id="ARBA00023157"/>
    </source>
</evidence>
<dbReference type="PROSITE" id="PS50060">
    <property type="entry name" value="MAM_2"/>
    <property type="match status" value="1"/>
</dbReference>